<dbReference type="AlphaFoldDB" id="A0A2A2LN20"/>
<evidence type="ECO:0000313" key="3">
    <source>
        <dbReference type="EMBL" id="PAV87614.1"/>
    </source>
</evidence>
<dbReference type="PROSITE" id="PS50181">
    <property type="entry name" value="FBOX"/>
    <property type="match status" value="1"/>
</dbReference>
<dbReference type="EMBL" id="LIAE01006558">
    <property type="protein sequence ID" value="PAV87614.1"/>
    <property type="molecule type" value="Genomic_DNA"/>
</dbReference>
<protein>
    <recommendedName>
        <fullName evidence="2">F-box domain-containing protein</fullName>
    </recommendedName>
</protein>
<sequence length="466" mass="54907">MINNLPSEIVLKICHHVDFEEVYQLAWTNRKMMSIVRRNVPMALMPVLDMSSINISPISHKNNIYLIKADFTFAISYDSVAVIVQIRDHKEIKSSENEDLKNIRDFHKYYRYRRDLELKDQSVESWEFYVANNGNVPVLELRWFFAKTNIDGISINRCDRYQLWKLLDAIDSTCVNIRRKSLECGKYLQFELEDVAKIGKSKFMQNGISYIRVETCPHPIETLNIPNLKDTSWSICKLDNENLMNKLIQAASGYVSVDKGKIKIFEFIEASDKNQSRNFKNFLRFSKIKTNEFYMSDIRNVEGVWSWDAFNTMLDGLKKDEITYTVSDQSDENNPQLVSKSYRIKTPNKEWSISLELETDQLDDPEISPKFQITINDQTREEPEQDQQPQEQQQNQDEAPQPEQGQEQGQENQEQRNIQPEHNQNQPREDEIIVERLQQQNENEQAPNENRFLDYFLQVITFLSRN</sequence>
<dbReference type="CDD" id="cd09917">
    <property type="entry name" value="F-box_SF"/>
    <property type="match status" value="1"/>
</dbReference>
<keyword evidence="4" id="KW-1185">Reference proteome</keyword>
<proteinExistence type="predicted"/>
<dbReference type="OrthoDB" id="45365at2759"/>
<dbReference type="Proteomes" id="UP000218231">
    <property type="component" value="Unassembled WGS sequence"/>
</dbReference>
<dbReference type="InterPro" id="IPR001810">
    <property type="entry name" value="F-box_dom"/>
</dbReference>
<feature type="region of interest" description="Disordered" evidence="1">
    <location>
        <begin position="379"/>
        <end position="446"/>
    </location>
</feature>
<gene>
    <name evidence="3" type="ORF">WR25_06817</name>
</gene>
<evidence type="ECO:0000256" key="1">
    <source>
        <dbReference type="SAM" id="MobiDB-lite"/>
    </source>
</evidence>
<feature type="compositionally biased region" description="Low complexity" evidence="1">
    <location>
        <begin position="386"/>
        <end position="412"/>
    </location>
</feature>
<evidence type="ECO:0000259" key="2">
    <source>
        <dbReference type="PROSITE" id="PS50181"/>
    </source>
</evidence>
<evidence type="ECO:0000313" key="4">
    <source>
        <dbReference type="Proteomes" id="UP000218231"/>
    </source>
</evidence>
<name>A0A2A2LN20_9BILA</name>
<feature type="domain" description="F-box" evidence="2">
    <location>
        <begin position="1"/>
        <end position="45"/>
    </location>
</feature>
<accession>A0A2A2LN20</accession>
<reference evidence="3 4" key="1">
    <citation type="journal article" date="2017" name="Curr. Biol.">
        <title>Genome architecture and evolution of a unichromosomal asexual nematode.</title>
        <authorList>
            <person name="Fradin H."/>
            <person name="Zegar C."/>
            <person name="Gutwein M."/>
            <person name="Lucas J."/>
            <person name="Kovtun M."/>
            <person name="Corcoran D."/>
            <person name="Baugh L.R."/>
            <person name="Kiontke K."/>
            <person name="Gunsalus K."/>
            <person name="Fitch D.H."/>
            <person name="Piano F."/>
        </authorList>
    </citation>
    <scope>NUCLEOTIDE SEQUENCE [LARGE SCALE GENOMIC DNA]</scope>
    <source>
        <strain evidence="3">PF1309</strain>
    </source>
</reference>
<organism evidence="3 4">
    <name type="scientific">Diploscapter pachys</name>
    <dbReference type="NCBI Taxonomy" id="2018661"/>
    <lineage>
        <taxon>Eukaryota</taxon>
        <taxon>Metazoa</taxon>
        <taxon>Ecdysozoa</taxon>
        <taxon>Nematoda</taxon>
        <taxon>Chromadorea</taxon>
        <taxon>Rhabditida</taxon>
        <taxon>Rhabditina</taxon>
        <taxon>Rhabditomorpha</taxon>
        <taxon>Rhabditoidea</taxon>
        <taxon>Rhabditidae</taxon>
        <taxon>Diploscapter</taxon>
    </lineage>
</organism>
<comment type="caution">
    <text evidence="3">The sequence shown here is derived from an EMBL/GenBank/DDBJ whole genome shotgun (WGS) entry which is preliminary data.</text>
</comment>
<feature type="compositionally biased region" description="Polar residues" evidence="1">
    <location>
        <begin position="416"/>
        <end position="426"/>
    </location>
</feature>